<evidence type="ECO:0000313" key="9">
    <source>
        <dbReference type="EMBL" id="EXI61859.1"/>
    </source>
</evidence>
<feature type="transmembrane region" description="Helical" evidence="8">
    <location>
        <begin position="182"/>
        <end position="200"/>
    </location>
</feature>
<keyword evidence="6 8" id="KW-1133">Transmembrane helix</keyword>
<dbReference type="GO" id="GO:0022857">
    <property type="term" value="F:transmembrane transporter activity"/>
    <property type="evidence" value="ECO:0007669"/>
    <property type="project" value="InterPro"/>
</dbReference>
<dbReference type="RefSeq" id="WP_042803002.1">
    <property type="nucleotide sequence ID" value="NZ_AVSP01000001.1"/>
</dbReference>
<dbReference type="CDD" id="cd06550">
    <property type="entry name" value="TM_ABC_iron-siderophores_like"/>
    <property type="match status" value="1"/>
</dbReference>
<feature type="transmembrane region" description="Helical" evidence="8">
    <location>
        <begin position="78"/>
        <end position="98"/>
    </location>
</feature>
<keyword evidence="4" id="KW-1003">Cell membrane</keyword>
<dbReference type="Pfam" id="PF01032">
    <property type="entry name" value="FecCD"/>
    <property type="match status" value="1"/>
</dbReference>
<dbReference type="PANTHER" id="PTHR30472">
    <property type="entry name" value="FERRIC ENTEROBACTIN TRANSPORT SYSTEM PERMEASE PROTEIN"/>
    <property type="match status" value="1"/>
</dbReference>
<reference evidence="9 10" key="1">
    <citation type="journal article" date="2014" name="Genome Announc.">
        <title>Genome Sequence of a Presumptive Mannheimia haemolytica Strain with an A1/A6-Cross-Reactive Serotype from a White-Tailed Deer (Odocoileus virginianus).</title>
        <authorList>
            <person name="Lawrence P.K."/>
            <person name="Bey R.F."/>
            <person name="Wiener B."/>
            <person name="Kittichotirat W."/>
            <person name="Bumgarner R.E."/>
        </authorList>
    </citation>
    <scope>NUCLEOTIDE SEQUENCE [LARGE SCALE GENOMIC DNA]</scope>
    <source>
        <strain evidence="9 10">PKL10</strain>
    </source>
</reference>
<protein>
    <submittedName>
        <fullName evidence="9">Iron ABC transporter permease</fullName>
    </submittedName>
</protein>
<organism evidence="9 10">
    <name type="scientific">Mannheimia granulomatis</name>
    <dbReference type="NCBI Taxonomy" id="85402"/>
    <lineage>
        <taxon>Bacteria</taxon>
        <taxon>Pseudomonadati</taxon>
        <taxon>Pseudomonadota</taxon>
        <taxon>Gammaproteobacteria</taxon>
        <taxon>Pasteurellales</taxon>
        <taxon>Pasteurellaceae</taxon>
        <taxon>Mannheimia</taxon>
    </lineage>
</organism>
<comment type="subcellular location">
    <subcellularLocation>
        <location evidence="1">Cell membrane</location>
        <topology evidence="1">Multi-pass membrane protein</topology>
    </subcellularLocation>
</comment>
<evidence type="ECO:0000256" key="1">
    <source>
        <dbReference type="ARBA" id="ARBA00004651"/>
    </source>
</evidence>
<keyword evidence="7 8" id="KW-0472">Membrane</keyword>
<comment type="caution">
    <text evidence="9">The sequence shown here is derived from an EMBL/GenBank/DDBJ whole genome shotgun (WGS) entry which is preliminary data.</text>
</comment>
<dbReference type="PANTHER" id="PTHR30472:SF27">
    <property type="entry name" value="PETROBACTIN IMPORT SYSTEM PERMEASE PROTEIN YCLN"/>
    <property type="match status" value="1"/>
</dbReference>
<evidence type="ECO:0000256" key="8">
    <source>
        <dbReference type="SAM" id="Phobius"/>
    </source>
</evidence>
<name>A0A011P5V7_9PAST</name>
<dbReference type="EMBL" id="JANJ01000005">
    <property type="protein sequence ID" value="EXI61859.1"/>
    <property type="molecule type" value="Genomic_DNA"/>
</dbReference>
<evidence type="ECO:0000256" key="2">
    <source>
        <dbReference type="ARBA" id="ARBA00007935"/>
    </source>
</evidence>
<dbReference type="OrthoDB" id="9811975at2"/>
<feature type="transmembrane region" description="Helical" evidence="8">
    <location>
        <begin position="292"/>
        <end position="311"/>
    </location>
</feature>
<feature type="transmembrane region" description="Helical" evidence="8">
    <location>
        <begin position="220"/>
        <end position="253"/>
    </location>
</feature>
<evidence type="ECO:0000256" key="7">
    <source>
        <dbReference type="ARBA" id="ARBA00023136"/>
    </source>
</evidence>
<keyword evidence="10" id="KW-1185">Reference proteome</keyword>
<comment type="similarity">
    <text evidence="2">Belongs to the binding-protein-dependent transport system permease family. FecCD subfamily.</text>
</comment>
<proteinExistence type="inferred from homology"/>
<dbReference type="GO" id="GO:0005886">
    <property type="term" value="C:plasma membrane"/>
    <property type="evidence" value="ECO:0007669"/>
    <property type="project" value="UniProtKB-SubCell"/>
</dbReference>
<dbReference type="Gene3D" id="1.10.3470.10">
    <property type="entry name" value="ABC transporter involved in vitamin B12 uptake, BtuC"/>
    <property type="match status" value="1"/>
</dbReference>
<keyword evidence="3" id="KW-0813">Transport</keyword>
<gene>
    <name evidence="9" type="ORF">AK33_06950</name>
</gene>
<evidence type="ECO:0000256" key="5">
    <source>
        <dbReference type="ARBA" id="ARBA00022692"/>
    </source>
</evidence>
<evidence type="ECO:0000256" key="6">
    <source>
        <dbReference type="ARBA" id="ARBA00022989"/>
    </source>
</evidence>
<feature type="transmembrane region" description="Helical" evidence="8">
    <location>
        <begin position="50"/>
        <end position="71"/>
    </location>
</feature>
<dbReference type="GO" id="GO:0033214">
    <property type="term" value="P:siderophore-iron import into cell"/>
    <property type="evidence" value="ECO:0007669"/>
    <property type="project" value="TreeGrafter"/>
</dbReference>
<dbReference type="InterPro" id="IPR000522">
    <property type="entry name" value="ABC_transptr_permease_BtuC"/>
</dbReference>
<dbReference type="SUPFAM" id="SSF81345">
    <property type="entry name" value="ABC transporter involved in vitamin B12 uptake, BtuC"/>
    <property type="match status" value="1"/>
</dbReference>
<dbReference type="PATRIC" id="fig|1450449.3.peg.1365"/>
<dbReference type="AlphaFoldDB" id="A0A011P5V7"/>
<evidence type="ECO:0000313" key="10">
    <source>
        <dbReference type="Proteomes" id="UP000054123"/>
    </source>
</evidence>
<evidence type="ECO:0000256" key="4">
    <source>
        <dbReference type="ARBA" id="ARBA00022475"/>
    </source>
</evidence>
<keyword evidence="5 8" id="KW-0812">Transmembrane</keyword>
<dbReference type="InterPro" id="IPR037294">
    <property type="entry name" value="ABC_BtuC-like"/>
</dbReference>
<feature type="transmembrane region" description="Helical" evidence="8">
    <location>
        <begin position="7"/>
        <end position="30"/>
    </location>
</feature>
<dbReference type="STRING" id="1122190.GCA_000621105_00738"/>
<dbReference type="Proteomes" id="UP000054123">
    <property type="component" value="Unassembled WGS sequence"/>
</dbReference>
<sequence>MISFFRLNLFILLFLIPISTSVGVADFYWSEIFNSSDQSQLFLISRLPRTFAVLLVGATLAVAGMVLQIVLKNRFIEPSMIGASQSAAIGILLASLFFPASALILKMSLATLSALVGMGIFMLLVRQLPPHQQLMLPLIGIVFGNVIEAISTFIAYETDSLQVLSIWFSGDFSGILAGRYELLWLTAILAIIVYIMADRLTIAGLGENISTNLGINYKQIAWLALIVVAMITAIVVVTVGQIPFIGLVVPNIVSRIAGDRLRKNLPTVVVLGANLVMICDIVGRVINAPYEVPISTIFGIIGTLIFLYLLFNKKRIKGKNRG</sequence>
<evidence type="ECO:0000256" key="3">
    <source>
        <dbReference type="ARBA" id="ARBA00022448"/>
    </source>
</evidence>
<feature type="transmembrane region" description="Helical" evidence="8">
    <location>
        <begin position="134"/>
        <end position="154"/>
    </location>
</feature>
<feature type="transmembrane region" description="Helical" evidence="8">
    <location>
        <begin position="104"/>
        <end position="125"/>
    </location>
</feature>
<accession>A0A011P5V7</accession>